<keyword evidence="1" id="KW-0732">Signal</keyword>
<dbReference type="AlphaFoldDB" id="A0AAD4Q6Y2"/>
<comment type="caution">
    <text evidence="2">The sequence shown here is derived from an EMBL/GenBank/DDBJ whole genome shotgun (WGS) entry which is preliminary data.</text>
</comment>
<evidence type="ECO:0000313" key="2">
    <source>
        <dbReference type="EMBL" id="KAH8705792.1"/>
    </source>
</evidence>
<sequence>MSILGLDSALFVLLLDVASLAHVLDELHVVELCIAYARQNNAPSEQSRVGHCNAGSIIIMSHGTLVKILLSSMNRGAGAASIKYSTGFLGATLGVITLNSIDVEVSCTVRLVTTSL</sequence>
<reference evidence="2" key="1">
    <citation type="submission" date="2021-12" db="EMBL/GenBank/DDBJ databases">
        <title>Convergent genome expansion in fungi linked to evolution of root-endophyte symbiosis.</title>
        <authorList>
            <consortium name="DOE Joint Genome Institute"/>
            <person name="Ke Y.-H."/>
            <person name="Bonito G."/>
            <person name="Liao H.-L."/>
            <person name="Looney B."/>
            <person name="Rojas-Flechas A."/>
            <person name="Nash J."/>
            <person name="Hameed K."/>
            <person name="Schadt C."/>
            <person name="Martin F."/>
            <person name="Crous P.W."/>
            <person name="Miettinen O."/>
            <person name="Magnuson J.K."/>
            <person name="Labbe J."/>
            <person name="Jacobson D."/>
            <person name="Doktycz M.J."/>
            <person name="Veneault-Fourrey C."/>
            <person name="Kuo A."/>
            <person name="Mondo S."/>
            <person name="Calhoun S."/>
            <person name="Riley R."/>
            <person name="Ohm R."/>
            <person name="LaButti K."/>
            <person name="Andreopoulos B."/>
            <person name="Pangilinan J."/>
            <person name="Nolan M."/>
            <person name="Tritt A."/>
            <person name="Clum A."/>
            <person name="Lipzen A."/>
            <person name="Daum C."/>
            <person name="Barry K."/>
            <person name="Grigoriev I.V."/>
            <person name="Vilgalys R."/>
        </authorList>
    </citation>
    <scope>NUCLEOTIDE SEQUENCE</scope>
    <source>
        <strain evidence="2">PMI_201</strain>
    </source>
</reference>
<dbReference type="Proteomes" id="UP001201262">
    <property type="component" value="Unassembled WGS sequence"/>
</dbReference>
<gene>
    <name evidence="2" type="ORF">BGW36DRAFT_354186</name>
</gene>
<accession>A0AAD4Q6Y2</accession>
<dbReference type="GeneID" id="70243785"/>
<evidence type="ECO:0000313" key="3">
    <source>
        <dbReference type="Proteomes" id="UP001201262"/>
    </source>
</evidence>
<dbReference type="EMBL" id="JAJTJA010000001">
    <property type="protein sequence ID" value="KAH8705792.1"/>
    <property type="molecule type" value="Genomic_DNA"/>
</dbReference>
<feature type="chain" id="PRO_5042061655" description="Secreted protein" evidence="1">
    <location>
        <begin position="22"/>
        <end position="116"/>
    </location>
</feature>
<name>A0AAD4Q6Y2_9EURO</name>
<organism evidence="2 3">
    <name type="scientific">Talaromyces proteolyticus</name>
    <dbReference type="NCBI Taxonomy" id="1131652"/>
    <lineage>
        <taxon>Eukaryota</taxon>
        <taxon>Fungi</taxon>
        <taxon>Dikarya</taxon>
        <taxon>Ascomycota</taxon>
        <taxon>Pezizomycotina</taxon>
        <taxon>Eurotiomycetes</taxon>
        <taxon>Eurotiomycetidae</taxon>
        <taxon>Eurotiales</taxon>
        <taxon>Trichocomaceae</taxon>
        <taxon>Talaromyces</taxon>
        <taxon>Talaromyces sect. Bacilispori</taxon>
    </lineage>
</organism>
<evidence type="ECO:0008006" key="4">
    <source>
        <dbReference type="Google" id="ProtNLM"/>
    </source>
</evidence>
<dbReference type="RefSeq" id="XP_046078413.1">
    <property type="nucleotide sequence ID" value="XM_046213498.1"/>
</dbReference>
<protein>
    <recommendedName>
        <fullName evidence="4">Secreted protein</fullName>
    </recommendedName>
</protein>
<feature type="signal peptide" evidence="1">
    <location>
        <begin position="1"/>
        <end position="21"/>
    </location>
</feature>
<evidence type="ECO:0000256" key="1">
    <source>
        <dbReference type="SAM" id="SignalP"/>
    </source>
</evidence>
<keyword evidence="3" id="KW-1185">Reference proteome</keyword>
<proteinExistence type="predicted"/>